<comment type="caution">
    <text evidence="8">The sequence shown here is derived from an EMBL/GenBank/DDBJ whole genome shotgun (WGS) entry which is preliminary data.</text>
</comment>
<dbReference type="EMBL" id="JAMQOP010000001">
    <property type="protein sequence ID" value="MDS0298829.1"/>
    <property type="molecule type" value="Genomic_DNA"/>
</dbReference>
<dbReference type="InterPro" id="IPR039557">
    <property type="entry name" value="AHAS_ACT"/>
</dbReference>
<dbReference type="NCBIfam" id="TIGR00119">
    <property type="entry name" value="acolac_sm"/>
    <property type="match status" value="1"/>
</dbReference>
<feature type="region of interest" description="Disordered" evidence="6">
    <location>
        <begin position="203"/>
        <end position="230"/>
    </location>
</feature>
<keyword evidence="5" id="KW-0100">Branched-chain amino acid biosynthesis</keyword>
<dbReference type="InterPro" id="IPR027271">
    <property type="entry name" value="Acetolactate_synth/TF_NikR_C"/>
</dbReference>
<evidence type="ECO:0000256" key="6">
    <source>
        <dbReference type="SAM" id="MobiDB-lite"/>
    </source>
</evidence>
<evidence type="ECO:0000256" key="2">
    <source>
        <dbReference type="ARBA" id="ARBA00005025"/>
    </source>
</evidence>
<comment type="similarity">
    <text evidence="3">Belongs to the acetolactate synthase small subunit family.</text>
</comment>
<protein>
    <submittedName>
        <fullName evidence="8">Acetolactate synthase small subunit</fullName>
        <ecNumber evidence="8">2.2.1.6</ecNumber>
    </submittedName>
</protein>
<dbReference type="InterPro" id="IPR002912">
    <property type="entry name" value="ACT_dom"/>
</dbReference>
<dbReference type="RefSeq" id="WP_310923625.1">
    <property type="nucleotide sequence ID" value="NZ_JAMQOP010000001.1"/>
</dbReference>
<reference evidence="8 9" key="1">
    <citation type="submission" date="2022-06" db="EMBL/GenBank/DDBJ databases">
        <title>Halogeometricum sp. a new haloarchaeum isolate from saline soil.</title>
        <authorList>
            <person name="Strakova D."/>
            <person name="Galisteo C."/>
            <person name="Sanchez-Porro C."/>
            <person name="Ventosa A."/>
        </authorList>
    </citation>
    <scope>NUCLEOTIDE SEQUENCE [LARGE SCALE GENOMIC DNA]</scope>
    <source>
        <strain evidence="8 9">S1BR25-6</strain>
    </source>
</reference>
<dbReference type="Gene3D" id="3.30.70.260">
    <property type="match status" value="1"/>
</dbReference>
<comment type="pathway">
    <text evidence="1">Amino-acid biosynthesis; L-isoleucine biosynthesis; L-isoleucine from 2-oxobutanoate: step 1/4.</text>
</comment>
<comment type="pathway">
    <text evidence="2">Amino-acid biosynthesis; L-valine biosynthesis; L-valine from pyruvate: step 1/4.</text>
</comment>
<accession>A0ABU2GDK3</accession>
<dbReference type="NCBIfam" id="NF008864">
    <property type="entry name" value="PRK11895.1"/>
    <property type="match status" value="1"/>
</dbReference>
<dbReference type="InterPro" id="IPR045865">
    <property type="entry name" value="ACT-like_dom_sf"/>
</dbReference>
<keyword evidence="9" id="KW-1185">Reference proteome</keyword>
<evidence type="ECO:0000313" key="8">
    <source>
        <dbReference type="EMBL" id="MDS0298829.1"/>
    </source>
</evidence>
<dbReference type="EC" id="2.2.1.6" evidence="8"/>
<dbReference type="CDD" id="cd04878">
    <property type="entry name" value="ACT_AHAS"/>
    <property type="match status" value="1"/>
</dbReference>
<evidence type="ECO:0000259" key="7">
    <source>
        <dbReference type="PROSITE" id="PS51671"/>
    </source>
</evidence>
<dbReference type="Pfam" id="PF10369">
    <property type="entry name" value="ALS_ss_C"/>
    <property type="match status" value="1"/>
</dbReference>
<dbReference type="Gene3D" id="3.30.70.1150">
    <property type="entry name" value="ACT-like. Chain A, domain 2"/>
    <property type="match status" value="1"/>
</dbReference>
<feature type="compositionally biased region" description="Polar residues" evidence="6">
    <location>
        <begin position="1"/>
        <end position="10"/>
    </location>
</feature>
<keyword evidence="8" id="KW-0808">Transferase</keyword>
<gene>
    <name evidence="8" type="primary">ilvN</name>
    <name evidence="8" type="ORF">NDI76_08740</name>
</gene>
<proteinExistence type="inferred from homology"/>
<dbReference type="InterPro" id="IPR054480">
    <property type="entry name" value="AHAS_small-like_ACT"/>
</dbReference>
<name>A0ABU2GDK3_9EURY</name>
<dbReference type="InterPro" id="IPR019455">
    <property type="entry name" value="Acetolactate_synth_ssu_C"/>
</dbReference>
<organism evidence="8 9">
    <name type="scientific">Halogeometricum salsisoli</name>
    <dbReference type="NCBI Taxonomy" id="2950536"/>
    <lineage>
        <taxon>Archaea</taxon>
        <taxon>Methanobacteriati</taxon>
        <taxon>Methanobacteriota</taxon>
        <taxon>Stenosarchaea group</taxon>
        <taxon>Halobacteria</taxon>
        <taxon>Halobacteriales</taxon>
        <taxon>Haloferacaceae</taxon>
        <taxon>Halogeometricum</taxon>
    </lineage>
</organism>
<keyword evidence="4" id="KW-0028">Amino-acid biosynthesis</keyword>
<feature type="compositionally biased region" description="Polar residues" evidence="6">
    <location>
        <begin position="220"/>
        <end position="230"/>
    </location>
</feature>
<dbReference type="PANTHER" id="PTHR30239:SF0">
    <property type="entry name" value="ACETOLACTATE SYNTHASE SMALL SUBUNIT 1, CHLOROPLASTIC"/>
    <property type="match status" value="1"/>
</dbReference>
<feature type="region of interest" description="Disordered" evidence="6">
    <location>
        <begin position="1"/>
        <end position="52"/>
    </location>
</feature>
<sequence length="230" mass="24955">MSSEDSQANNSDEEIPKHGLQGPHPDERPHPTGRRNSQGIRIDPEVEAEHSPRRAVISALVEDEPGVLSRVSGLVSRRQFNIESLTVGPTTVDGHSRLTMVVEEPDPGIDQIEKQLAKLKPVIAVGELDDDMVRTELVLLKVEGEEPDKVHAVTDMYEGKTLDAGPRTITVQLTGDEQKIDDAVDAFRQFGIIEIARTGQTALARGDQATVPGEEPGTSGEPTTPANYDD</sequence>
<dbReference type="GO" id="GO:0003984">
    <property type="term" value="F:acetolactate synthase activity"/>
    <property type="evidence" value="ECO:0007669"/>
    <property type="project" value="UniProtKB-EC"/>
</dbReference>
<evidence type="ECO:0000256" key="4">
    <source>
        <dbReference type="ARBA" id="ARBA00022605"/>
    </source>
</evidence>
<dbReference type="PROSITE" id="PS51671">
    <property type="entry name" value="ACT"/>
    <property type="match status" value="1"/>
</dbReference>
<dbReference type="InterPro" id="IPR004789">
    <property type="entry name" value="Acetalactate_synth_ssu"/>
</dbReference>
<dbReference type="SUPFAM" id="SSF55021">
    <property type="entry name" value="ACT-like"/>
    <property type="match status" value="2"/>
</dbReference>
<dbReference type="PANTHER" id="PTHR30239">
    <property type="entry name" value="ACETOLACTATE SYNTHASE SMALL SUBUNIT"/>
    <property type="match status" value="1"/>
</dbReference>
<evidence type="ECO:0000313" key="9">
    <source>
        <dbReference type="Proteomes" id="UP001257060"/>
    </source>
</evidence>
<feature type="compositionally biased region" description="Basic and acidic residues" evidence="6">
    <location>
        <begin position="42"/>
        <end position="52"/>
    </location>
</feature>
<evidence type="ECO:0000256" key="1">
    <source>
        <dbReference type="ARBA" id="ARBA00004974"/>
    </source>
</evidence>
<dbReference type="Proteomes" id="UP001257060">
    <property type="component" value="Unassembled WGS sequence"/>
</dbReference>
<feature type="domain" description="ACT" evidence="7">
    <location>
        <begin position="56"/>
        <end position="133"/>
    </location>
</feature>
<dbReference type="Pfam" id="PF22629">
    <property type="entry name" value="ACT_AHAS_ss"/>
    <property type="match status" value="1"/>
</dbReference>
<evidence type="ECO:0000256" key="5">
    <source>
        <dbReference type="ARBA" id="ARBA00023304"/>
    </source>
</evidence>
<evidence type="ECO:0000256" key="3">
    <source>
        <dbReference type="ARBA" id="ARBA00006341"/>
    </source>
</evidence>